<accession>A0A4R7W785</accession>
<keyword evidence="3" id="KW-1185">Reference proteome</keyword>
<protein>
    <submittedName>
        <fullName evidence="2">GAF domain-containing protein</fullName>
    </submittedName>
</protein>
<dbReference type="Pfam" id="PF01590">
    <property type="entry name" value="GAF"/>
    <property type="match status" value="1"/>
</dbReference>
<sequence>MTSADGATAVLPGTDLVRHSRVLHRAHDAVMSGAAPPTSLRSVVTRSWSRVLGFGLDPSRPNTREGVSRDEVERRRACSPLGLVVDELRGVLSGVADASHFISVVIDADGVILWREGAPRVLLGADTLGFEEGATWTEDHVGTNAIGTALAERAPVQLFAAEHFELGQHPWYCTAAPVHDPRTGELLGVVDVSGPALTLHPAIGALIQSATRLAEMRLWQHHRLRLDRLRAGAEHLLATVSGPLLVVDDDGWVAHQSGVAGRDRIAAPADGRPLAVPGLGLCVPERLPGGWLVRQAGSRQTISAHLSTGAGGGAVLDVHSTHGPAERHWRTRLSPRHAEVLRALRRAGPDGLTAADLSQRLFGDGDHQVTVRAEISRLRRLVGPLVTTAPYRFDSDVRLTTDEDPPRGH</sequence>
<dbReference type="InterPro" id="IPR003018">
    <property type="entry name" value="GAF"/>
</dbReference>
<evidence type="ECO:0000313" key="3">
    <source>
        <dbReference type="Proteomes" id="UP000294927"/>
    </source>
</evidence>
<proteinExistence type="predicted"/>
<reference evidence="2 3" key="1">
    <citation type="submission" date="2019-03" db="EMBL/GenBank/DDBJ databases">
        <title>Genomic Encyclopedia of Archaeal and Bacterial Type Strains, Phase II (KMG-II): from individual species to whole genera.</title>
        <authorList>
            <person name="Goeker M."/>
        </authorList>
    </citation>
    <scope>NUCLEOTIDE SEQUENCE [LARGE SCALE GENOMIC DNA]</scope>
    <source>
        <strain evidence="2 3">DSM 45499</strain>
    </source>
</reference>
<name>A0A4R7W785_9PSEU</name>
<organism evidence="2 3">
    <name type="scientific">Actinophytocola oryzae</name>
    <dbReference type="NCBI Taxonomy" id="502181"/>
    <lineage>
        <taxon>Bacteria</taxon>
        <taxon>Bacillati</taxon>
        <taxon>Actinomycetota</taxon>
        <taxon>Actinomycetes</taxon>
        <taxon>Pseudonocardiales</taxon>
        <taxon>Pseudonocardiaceae</taxon>
    </lineage>
</organism>
<comment type="caution">
    <text evidence="2">The sequence shown here is derived from an EMBL/GenBank/DDBJ whole genome shotgun (WGS) entry which is preliminary data.</text>
</comment>
<evidence type="ECO:0000313" key="2">
    <source>
        <dbReference type="EMBL" id="TDV57909.1"/>
    </source>
</evidence>
<dbReference type="Gene3D" id="3.30.450.40">
    <property type="match status" value="1"/>
</dbReference>
<dbReference type="EMBL" id="SOCP01000001">
    <property type="protein sequence ID" value="TDV57909.1"/>
    <property type="molecule type" value="Genomic_DNA"/>
</dbReference>
<evidence type="ECO:0000259" key="1">
    <source>
        <dbReference type="Pfam" id="PF01590"/>
    </source>
</evidence>
<dbReference type="RefSeq" id="WP_243866206.1">
    <property type="nucleotide sequence ID" value="NZ_SOCP01000001.1"/>
</dbReference>
<dbReference type="InterPro" id="IPR029016">
    <property type="entry name" value="GAF-like_dom_sf"/>
</dbReference>
<dbReference type="AlphaFoldDB" id="A0A4R7W785"/>
<feature type="domain" description="GAF" evidence="1">
    <location>
        <begin position="105"/>
        <end position="216"/>
    </location>
</feature>
<gene>
    <name evidence="2" type="ORF">CLV71_101783</name>
</gene>
<dbReference type="Proteomes" id="UP000294927">
    <property type="component" value="Unassembled WGS sequence"/>
</dbReference>